<evidence type="ECO:0000259" key="4">
    <source>
        <dbReference type="Pfam" id="PF05726"/>
    </source>
</evidence>
<feature type="domain" description="Pirin C-terminal" evidence="4">
    <location>
        <begin position="177"/>
        <end position="276"/>
    </location>
</feature>
<reference evidence="5 6" key="1">
    <citation type="journal article" date="2013" name="Antonie Van Leeuwenhoek">
        <title>Dongia rigui sp. nov., isolated from freshwater of a large wetland in Korea.</title>
        <authorList>
            <person name="Baik K.S."/>
            <person name="Hwang Y.M."/>
            <person name="Choi J.S."/>
            <person name="Kwon J."/>
            <person name="Seong C.N."/>
        </authorList>
    </citation>
    <scope>NUCLEOTIDE SEQUENCE [LARGE SCALE GENOMIC DNA]</scope>
    <source>
        <strain evidence="5 6">04SU4-P</strain>
    </source>
</reference>
<protein>
    <submittedName>
        <fullName evidence="5">Pirin family protein</fullName>
    </submittedName>
</protein>
<proteinExistence type="inferred from homology"/>
<dbReference type="CDD" id="cd02247">
    <property type="entry name" value="cupin_pirin_C"/>
    <property type="match status" value="1"/>
</dbReference>
<accession>A0ABU5DYB8</accession>
<feature type="domain" description="Pirin N-terminal" evidence="3">
    <location>
        <begin position="23"/>
        <end position="121"/>
    </location>
</feature>
<organism evidence="5 6">
    <name type="scientific">Dongia rigui</name>
    <dbReference type="NCBI Taxonomy" id="940149"/>
    <lineage>
        <taxon>Bacteria</taxon>
        <taxon>Pseudomonadati</taxon>
        <taxon>Pseudomonadota</taxon>
        <taxon>Alphaproteobacteria</taxon>
        <taxon>Rhodospirillales</taxon>
        <taxon>Dongiaceae</taxon>
        <taxon>Dongia</taxon>
    </lineage>
</organism>
<dbReference type="Proteomes" id="UP001271769">
    <property type="component" value="Unassembled WGS sequence"/>
</dbReference>
<comment type="caution">
    <text evidence="5">The sequence shown here is derived from an EMBL/GenBank/DDBJ whole genome shotgun (WGS) entry which is preliminary data.</text>
</comment>
<dbReference type="Pfam" id="PF02678">
    <property type="entry name" value="Pirin"/>
    <property type="match status" value="1"/>
</dbReference>
<dbReference type="PANTHER" id="PTHR13903:SF8">
    <property type="entry name" value="PIRIN"/>
    <property type="match status" value="1"/>
</dbReference>
<dbReference type="Gene3D" id="2.60.120.10">
    <property type="entry name" value="Jelly Rolls"/>
    <property type="match status" value="2"/>
</dbReference>
<name>A0ABU5DYB8_9PROT</name>
<dbReference type="SUPFAM" id="SSF51182">
    <property type="entry name" value="RmlC-like cupins"/>
    <property type="match status" value="1"/>
</dbReference>
<dbReference type="InterPro" id="IPR014710">
    <property type="entry name" value="RmlC-like_jellyroll"/>
</dbReference>
<dbReference type="InterPro" id="IPR011051">
    <property type="entry name" value="RmlC_Cupin_sf"/>
</dbReference>
<evidence type="ECO:0000313" key="6">
    <source>
        <dbReference type="Proteomes" id="UP001271769"/>
    </source>
</evidence>
<evidence type="ECO:0000256" key="1">
    <source>
        <dbReference type="ARBA" id="ARBA00008416"/>
    </source>
</evidence>
<comment type="similarity">
    <text evidence="1 2">Belongs to the pirin family.</text>
</comment>
<evidence type="ECO:0000259" key="3">
    <source>
        <dbReference type="Pfam" id="PF02678"/>
    </source>
</evidence>
<evidence type="ECO:0000256" key="2">
    <source>
        <dbReference type="RuleBase" id="RU003457"/>
    </source>
</evidence>
<dbReference type="CDD" id="cd02909">
    <property type="entry name" value="cupin_pirin_N"/>
    <property type="match status" value="1"/>
</dbReference>
<dbReference type="Pfam" id="PF05726">
    <property type="entry name" value="Pirin_C"/>
    <property type="match status" value="1"/>
</dbReference>
<dbReference type="PANTHER" id="PTHR13903">
    <property type="entry name" value="PIRIN-RELATED"/>
    <property type="match status" value="1"/>
</dbReference>
<dbReference type="PIRSF" id="PIRSF006232">
    <property type="entry name" value="Pirin"/>
    <property type="match status" value="1"/>
</dbReference>
<dbReference type="InterPro" id="IPR003829">
    <property type="entry name" value="Pirin_N_dom"/>
</dbReference>
<keyword evidence="6" id="KW-1185">Reference proteome</keyword>
<gene>
    <name evidence="5" type="ORF">SMD31_09800</name>
</gene>
<evidence type="ECO:0000313" key="5">
    <source>
        <dbReference type="EMBL" id="MDY0872218.1"/>
    </source>
</evidence>
<dbReference type="InterPro" id="IPR008778">
    <property type="entry name" value="Pirin_C_dom"/>
</dbReference>
<dbReference type="RefSeq" id="WP_320500634.1">
    <property type="nucleotide sequence ID" value="NZ_JAXCLX010000001.1"/>
</dbReference>
<dbReference type="EMBL" id="JAXCLX010000001">
    <property type="protein sequence ID" value="MDY0872218.1"/>
    <property type="molecule type" value="Genomic_DNA"/>
</dbReference>
<sequence length="277" mass="29562">MTQRQTQRIITGTEASDGDGVKMKRLFPVQGIVQVDPFLLFDEFGSDDPGAYIGGFPDHPHRGFETVTYMLAGRMRHFDSRGNSGLLTAGGAQWMTAGRGLIHSEMPEQSDGLMRGFQIWINLPAAEKMVPPRYQDYAPEEIAEATLESGVTLKVVAGTASGITGPVNGVSRQPLLVDATIPAGVTWRQGVDAGATVLAHVFEGSAEIGSKSLGQTQMAVMGPGDEIEVTAGKDGTRVLVLAAQPIGEPVVRYGPFVMNTRAEIEEAFADYQAGRLA</sequence>
<dbReference type="InterPro" id="IPR012093">
    <property type="entry name" value="Pirin"/>
</dbReference>